<dbReference type="Gene3D" id="1.10.8.280">
    <property type="entry name" value="ABC transporter ATPase domain-like"/>
    <property type="match status" value="1"/>
</dbReference>
<keyword evidence="13" id="KW-0234">DNA repair</keyword>
<evidence type="ECO:0000256" key="7">
    <source>
        <dbReference type="ARBA" id="ARBA00022769"/>
    </source>
</evidence>
<feature type="domain" description="ABC transporter" evidence="17">
    <location>
        <begin position="224"/>
        <end position="480"/>
    </location>
</feature>
<protein>
    <recommendedName>
        <fullName evidence="15">UvrABC system protein A</fullName>
    </recommendedName>
    <alternativeName>
        <fullName evidence="16">Excinuclease ABC subunit A</fullName>
    </alternativeName>
</protein>
<sequence>MKREHTAPTHIEVRGARANNLKDIDVDIPLNRFVAVCGVSGSGKSTLATDVLYAEGARRYLQALSTYTRRRIGQSARPDVERIRYLPSAVALRQRPVVPGIRSTLGTMSELLNILRLSFSRLGSHLCPNGHRLPPSLDTARLGRCVCPECGVEFVPFSAEDFAFNSLGACPECRGTGVVEEIDESRLIADPNKSINEGAVAGWRVPGSFFYVPTAEAIGIPIDIPFKDLTEEQKGFVLHGKMSGKTQVSVMTGAGKVYEMKAQYLNAADAVAHAYNGTESEKIRTRLAEQFYHIGICRSCHGGRFAPKLLTTLLAGKNIAEVSALSLAALEAYAGSVPETLPEVMRPMARKLMGELAEGIAPLLALGLSYLSIDRGGGTLSTGELQRVQLARTLRSETTGVLYVLDEPSIGLHPQNAEGLTDVFSRLREQGNSLVVVDHDIDILRQADWLIEMGVGAGENGGRVIAEGTVASVEGDPRSVIGGYLSGAERLLVREGGEAAKDKGVISVEVDEIYTLKDVTVRIPCGKLTAVTGVSGSGKSTLILDCLVPAVRAAVRRQPLPSHVVRAETAGIRRVVMVDAVPVGQNTRSTLATYSGIMDGVRALFAATDEAQKRGWDAGHFSYNLKSGACGTCGGTGIVSLDIQYLPDMDLVCPDCGGRRYSPETLEVRWQGMSVADVLDLSVDEACGVFKDNGLIREKLESLEGLGLGYLKLGEATSALSGGEAQRMKLVSELGRDQRGTLFVFDEPTTGLHPQDIRRLLQIFDRLIGAGGTVVVIEHDLDMIANADFIVDMGPGGGEEGGRIVASGGARDICGSEVSLTGRYLRRYAESYGVRW</sequence>
<evidence type="ECO:0000259" key="17">
    <source>
        <dbReference type="PROSITE" id="PS50893"/>
    </source>
</evidence>
<dbReference type="InterPro" id="IPR027417">
    <property type="entry name" value="P-loop_NTPase"/>
</dbReference>
<dbReference type="InterPro" id="IPR017871">
    <property type="entry name" value="ABC_transporter-like_CS"/>
</dbReference>
<dbReference type="STRING" id="1197717.BED41_05995"/>
<evidence type="ECO:0000256" key="3">
    <source>
        <dbReference type="ARBA" id="ARBA00022723"/>
    </source>
</evidence>
<dbReference type="Proteomes" id="UP000093044">
    <property type="component" value="Chromosome"/>
</dbReference>
<evidence type="ECO:0000256" key="11">
    <source>
        <dbReference type="ARBA" id="ARBA00022881"/>
    </source>
</evidence>
<dbReference type="GeneID" id="83057402"/>
<evidence type="ECO:0000256" key="16">
    <source>
        <dbReference type="ARBA" id="ARBA00042156"/>
    </source>
</evidence>
<comment type="similarity">
    <text evidence="14">Belongs to the ABC transporter superfamily. UvrA family.</text>
</comment>
<evidence type="ECO:0000256" key="14">
    <source>
        <dbReference type="ARBA" id="ARBA00038000"/>
    </source>
</evidence>
<keyword evidence="8" id="KW-0863">Zinc-finger</keyword>
<keyword evidence="4" id="KW-0677">Repeat</keyword>
<dbReference type="GO" id="GO:0016887">
    <property type="term" value="F:ATP hydrolysis activity"/>
    <property type="evidence" value="ECO:0007669"/>
    <property type="project" value="InterPro"/>
</dbReference>
<keyword evidence="5" id="KW-0547">Nucleotide-binding</keyword>
<dbReference type="PROSITE" id="PS50893">
    <property type="entry name" value="ABC_TRANSPORTER_2"/>
    <property type="match status" value="2"/>
</dbReference>
<evidence type="ECO:0000256" key="12">
    <source>
        <dbReference type="ARBA" id="ARBA00023125"/>
    </source>
</evidence>
<keyword evidence="3" id="KW-0479">Metal-binding</keyword>
<dbReference type="GO" id="GO:0008270">
    <property type="term" value="F:zinc ion binding"/>
    <property type="evidence" value="ECO:0007669"/>
    <property type="project" value="UniProtKB-KW"/>
</dbReference>
<dbReference type="Gene3D" id="1.20.1580.10">
    <property type="entry name" value="ABC transporter ATPase like domain"/>
    <property type="match status" value="2"/>
</dbReference>
<dbReference type="GO" id="GO:0005737">
    <property type="term" value="C:cytoplasm"/>
    <property type="evidence" value="ECO:0007669"/>
    <property type="project" value="UniProtKB-SubCell"/>
</dbReference>
<keyword evidence="9" id="KW-0862">Zinc</keyword>
<dbReference type="RefSeq" id="WP_066744067.1">
    <property type="nucleotide sequence ID" value="NZ_CP016757.1"/>
</dbReference>
<dbReference type="InterPro" id="IPR041552">
    <property type="entry name" value="UvrA_DNA-bd"/>
</dbReference>
<evidence type="ECO:0000256" key="8">
    <source>
        <dbReference type="ARBA" id="ARBA00022771"/>
    </source>
</evidence>
<organism evidence="18 19">
    <name type="scientific">Cloacibacillus porcorum</name>
    <dbReference type="NCBI Taxonomy" id="1197717"/>
    <lineage>
        <taxon>Bacteria</taxon>
        <taxon>Thermotogati</taxon>
        <taxon>Synergistota</taxon>
        <taxon>Synergistia</taxon>
        <taxon>Synergistales</taxon>
        <taxon>Synergistaceae</taxon>
        <taxon>Cloacibacillus</taxon>
    </lineage>
</organism>
<dbReference type="EMBL" id="CP016757">
    <property type="protein sequence ID" value="ANZ44682.1"/>
    <property type="molecule type" value="Genomic_DNA"/>
</dbReference>
<evidence type="ECO:0000256" key="4">
    <source>
        <dbReference type="ARBA" id="ARBA00022737"/>
    </source>
</evidence>
<evidence type="ECO:0000256" key="6">
    <source>
        <dbReference type="ARBA" id="ARBA00022763"/>
    </source>
</evidence>
<dbReference type="KEGG" id="cpor:BED41_05995"/>
<evidence type="ECO:0000256" key="9">
    <source>
        <dbReference type="ARBA" id="ARBA00022833"/>
    </source>
</evidence>
<dbReference type="PANTHER" id="PTHR43152:SF3">
    <property type="entry name" value="UVRABC SYSTEM PROTEIN A"/>
    <property type="match status" value="1"/>
</dbReference>
<dbReference type="GO" id="GO:0006281">
    <property type="term" value="P:DNA repair"/>
    <property type="evidence" value="ECO:0007669"/>
    <property type="project" value="UniProtKB-KW"/>
</dbReference>
<dbReference type="Gene3D" id="3.40.50.300">
    <property type="entry name" value="P-loop containing nucleotide triphosphate hydrolases"/>
    <property type="match status" value="2"/>
</dbReference>
<gene>
    <name evidence="18" type="ORF">BED41_05995</name>
</gene>
<keyword evidence="19" id="KW-1185">Reference proteome</keyword>
<keyword evidence="2" id="KW-0963">Cytoplasm</keyword>
<evidence type="ECO:0000256" key="15">
    <source>
        <dbReference type="ARBA" id="ARBA00039316"/>
    </source>
</evidence>
<proteinExistence type="inferred from homology"/>
<dbReference type="InterPro" id="IPR003439">
    <property type="entry name" value="ABC_transporter-like_ATP-bd"/>
</dbReference>
<evidence type="ECO:0000256" key="10">
    <source>
        <dbReference type="ARBA" id="ARBA00022840"/>
    </source>
</evidence>
<keyword evidence="6" id="KW-0227">DNA damage</keyword>
<comment type="subcellular location">
    <subcellularLocation>
        <location evidence="1">Cytoplasm</location>
    </subcellularLocation>
</comment>
<keyword evidence="7" id="KW-0228">DNA excision</keyword>
<dbReference type="SUPFAM" id="SSF52540">
    <property type="entry name" value="P-loop containing nucleoside triphosphate hydrolases"/>
    <property type="match status" value="2"/>
</dbReference>
<name>A0A1B2I405_9BACT</name>
<keyword evidence="10" id="KW-0067">ATP-binding</keyword>
<dbReference type="GO" id="GO:0005524">
    <property type="term" value="F:ATP binding"/>
    <property type="evidence" value="ECO:0007669"/>
    <property type="project" value="UniProtKB-KW"/>
</dbReference>
<dbReference type="PROSITE" id="PS00211">
    <property type="entry name" value="ABC_TRANSPORTER_1"/>
    <property type="match status" value="1"/>
</dbReference>
<dbReference type="Pfam" id="PF17755">
    <property type="entry name" value="UvrA_DNA-bind"/>
    <property type="match status" value="1"/>
</dbReference>
<feature type="domain" description="ABC transporter" evidence="17">
    <location>
        <begin position="500"/>
        <end position="820"/>
    </location>
</feature>
<reference evidence="18" key="1">
    <citation type="submission" date="2016-08" db="EMBL/GenBank/DDBJ databases">
        <title>Complete genome of Cloacibacillus porcorum.</title>
        <authorList>
            <person name="Looft T."/>
            <person name="Bayles D.O."/>
            <person name="Alt D.P."/>
        </authorList>
    </citation>
    <scope>NUCLEOTIDE SEQUENCE [LARGE SCALE GENOMIC DNA]</scope>
    <source>
        <strain evidence="18">CL-84</strain>
    </source>
</reference>
<keyword evidence="11" id="KW-0267">Excision nuclease</keyword>
<evidence type="ECO:0000256" key="13">
    <source>
        <dbReference type="ARBA" id="ARBA00023204"/>
    </source>
</evidence>
<keyword evidence="12" id="KW-0238">DNA-binding</keyword>
<evidence type="ECO:0000256" key="1">
    <source>
        <dbReference type="ARBA" id="ARBA00004496"/>
    </source>
</evidence>
<accession>A0A1B2I405</accession>
<dbReference type="GO" id="GO:0004518">
    <property type="term" value="F:nuclease activity"/>
    <property type="evidence" value="ECO:0007669"/>
    <property type="project" value="UniProtKB-KW"/>
</dbReference>
<evidence type="ECO:0000313" key="19">
    <source>
        <dbReference type="Proteomes" id="UP000093044"/>
    </source>
</evidence>
<evidence type="ECO:0000313" key="18">
    <source>
        <dbReference type="EMBL" id="ANZ44682.1"/>
    </source>
</evidence>
<dbReference type="OrthoDB" id="9809851at2"/>
<evidence type="ECO:0000256" key="5">
    <source>
        <dbReference type="ARBA" id="ARBA00022741"/>
    </source>
</evidence>
<dbReference type="AlphaFoldDB" id="A0A1B2I405"/>
<dbReference type="GO" id="GO:0003677">
    <property type="term" value="F:DNA binding"/>
    <property type="evidence" value="ECO:0007669"/>
    <property type="project" value="UniProtKB-KW"/>
</dbReference>
<dbReference type="PANTHER" id="PTHR43152">
    <property type="entry name" value="UVRABC SYSTEM PROTEIN A"/>
    <property type="match status" value="1"/>
</dbReference>
<evidence type="ECO:0000256" key="2">
    <source>
        <dbReference type="ARBA" id="ARBA00022490"/>
    </source>
</evidence>